<evidence type="ECO:0000313" key="3">
    <source>
        <dbReference type="Proteomes" id="UP000038040"/>
    </source>
</evidence>
<accession>A0A0N4U0X8</accession>
<evidence type="ECO:0000313" key="4">
    <source>
        <dbReference type="Proteomes" id="UP000274756"/>
    </source>
</evidence>
<dbReference type="Proteomes" id="UP000274756">
    <property type="component" value="Unassembled WGS sequence"/>
</dbReference>
<gene>
    <name evidence="2" type="ORF">DME_LOCUS4585</name>
</gene>
<dbReference type="Proteomes" id="UP000038040">
    <property type="component" value="Unplaced"/>
</dbReference>
<proteinExistence type="predicted"/>
<protein>
    <submittedName>
        <fullName evidence="2 5">Uncharacterized protein</fullName>
    </submittedName>
</protein>
<dbReference type="EMBL" id="UYYG01001150">
    <property type="protein sequence ID" value="VDN54612.1"/>
    <property type="molecule type" value="Genomic_DNA"/>
</dbReference>
<name>A0A0N4U0X8_DRAME</name>
<dbReference type="OrthoDB" id="5822594at2759"/>
<sequence length="356" mass="39263">MGNEHDEKQQSISRQSPPINSGKIIMLNDSGTESDVDELEQLDSMSNGMADVNAIDRSPPKLTSSPPVVADFDTISWNSSDCESGVVFGDKNNDFDDLLLDSFYLFEEKQDVNGLSVSQCGELNTNGAAGGRNFTNPSKPEKRGAFRPVNKMYNQSDIKGEKNSSGITTTVSTTNHGIVGEKRCYGNVDNENGQSSSFVLPVRNSNGGQEKDRETLIAARRQPVKLIIYNSVNVENRAKNTNVYEQNDYCPVKKGRLNPVDIRPSLNFEKMRQRMLMNTTYCIGSVEFLESSTVTDHDIEKRKNDWAVVSPSSTSCCLSSCNSSSTTNIQFRSSCCQQLGCKFRINEGDSATDSML</sequence>
<dbReference type="AlphaFoldDB" id="A0A0N4U0X8"/>
<evidence type="ECO:0000313" key="2">
    <source>
        <dbReference type="EMBL" id="VDN54612.1"/>
    </source>
</evidence>
<keyword evidence="4" id="KW-1185">Reference proteome</keyword>
<evidence type="ECO:0000256" key="1">
    <source>
        <dbReference type="SAM" id="MobiDB-lite"/>
    </source>
</evidence>
<feature type="compositionally biased region" description="Polar residues" evidence="1">
    <location>
        <begin position="10"/>
        <end position="19"/>
    </location>
</feature>
<evidence type="ECO:0000313" key="5">
    <source>
        <dbReference type="WBParaSite" id="DME_0000022501-mRNA-1"/>
    </source>
</evidence>
<reference evidence="5" key="1">
    <citation type="submission" date="2017-02" db="UniProtKB">
        <authorList>
            <consortium name="WormBaseParasite"/>
        </authorList>
    </citation>
    <scope>IDENTIFICATION</scope>
</reference>
<feature type="region of interest" description="Disordered" evidence="1">
    <location>
        <begin position="1"/>
        <end position="35"/>
    </location>
</feature>
<dbReference type="WBParaSite" id="DME_0000022501-mRNA-1">
    <property type="protein sequence ID" value="DME_0000022501-mRNA-1"/>
    <property type="gene ID" value="DME_0000022501"/>
</dbReference>
<organism evidence="3 5">
    <name type="scientific">Dracunculus medinensis</name>
    <name type="common">Guinea worm</name>
    <dbReference type="NCBI Taxonomy" id="318479"/>
    <lineage>
        <taxon>Eukaryota</taxon>
        <taxon>Metazoa</taxon>
        <taxon>Ecdysozoa</taxon>
        <taxon>Nematoda</taxon>
        <taxon>Chromadorea</taxon>
        <taxon>Rhabditida</taxon>
        <taxon>Spirurina</taxon>
        <taxon>Dracunculoidea</taxon>
        <taxon>Dracunculidae</taxon>
        <taxon>Dracunculus</taxon>
    </lineage>
</organism>
<reference evidence="2 4" key="2">
    <citation type="submission" date="2018-11" db="EMBL/GenBank/DDBJ databases">
        <authorList>
            <consortium name="Pathogen Informatics"/>
        </authorList>
    </citation>
    <scope>NUCLEOTIDE SEQUENCE [LARGE SCALE GENOMIC DNA]</scope>
</reference>